<keyword evidence="5" id="KW-0808">Transferase</keyword>
<dbReference type="Gene3D" id="1.25.40.10">
    <property type="entry name" value="Tetratricopeptide repeat domain"/>
    <property type="match status" value="1"/>
</dbReference>
<keyword evidence="12" id="KW-1185">Reference proteome</keyword>
<evidence type="ECO:0000256" key="1">
    <source>
        <dbReference type="ARBA" id="ARBA00004922"/>
    </source>
</evidence>
<sequence>MTIPINYQTIQTAIAFMSKPELPIHFFTIVLNGQPFIRYHIEIFKQLPFQWHWHIIEGVADLKHDTAWSIQLGGCISDKLHHNGRSNDSTEEYLDELARLYPDNVTIYRKPEGVFWEGKREMVNAPLVNIQEECLLWQVDVDELWTVEQLCAARQMFIDNPDKTAAFYWCWYFVGENLVISTRNCYAQNPQQEWLRTWRFKPGAFWAAHEPPVLVEPWSDGRNRNVAAVNPFVHEQTEQLGLIFQHFAYVTEEQLQFKEQYYGYTNAVSQWLKLQQQAKFPVFLSEYFAWVGDRTLVDTASSCGIIPIAQREINSNVWKFLQPDEVQQHAQIQKPAPIIVVDGVFFQLYQTGIARVWKSLLKEWVDNGFAQHIILLDRAGTAPTIPGIRYRQIPAYDYGHTDADREMLQQVCDEEGAEIFISTYYTTPTTTPSVFMAHDMIPELMGWDLRNPMWREKHYGIKHAAAYIAVSENTARDLVKCFPHITLDSVIVAQNGVDHKTFAVATQEKINQFKTKYGIVKPYFILVGAGSGYKNSILFFKAFTQLATKQGFDIVCTGSGGVLAPEWRVYTSGSTVHMLQLSDEELATAYSGAVALVYPSKYEGFGLPVLEAMACSCPVITCQVASIPEVAGEAAIYVKDNDVDGLANALCEVQKPHVRNSLISQGLEQAKQFYWSKMAKTVSSALIDATLLPLKLKEINLIIFPDWSQSEDILGLELQQVVRTLATHPDSQYITLLVETSNSTDDYAEFLLSAVSMNLLMQEDLDSAEELEISFVRQFDDMQWQALLPHIKARIILEHENKQALAKAETLPSCIVENFTDTQTGKFFFHLSQKLFQEERWQEVIAQYHKLLKVQVCEPDIYWQLSECYRQLNRLDESFSILQEGIKLYPSDGNLHFSLIISLRRNGRTQEAIESASAASNSLPDDYTFKLLKHLIVPTIYNHQDEISFYREQFTHGLRDLIQETSLKTAEEKQNALAGISRLTNFYLSYQAQNDVELQRKYGKLVHEIMAANYSNWVVPLSMPSLKPNNKIRVGYVSHYLHSYSGTLWLTGWLRHCDRASFEIYSYYTGNSPDPITQQFQDYSDVFYHIPHNLAATCEQIIADQLHILIYPEIGMDSQTMQMAGLRLAPVQCAAWGHPVTTGLPTIDYFLSSELMEPDNAQEHYSEKLIRLPNIGVSYPKPYIPPVIKTRSDYNLLDDAVIYLCCQAPFKYLPQYDFIFAEIARRVPQAKFVFLRGTILQERLNRAFAAVNLKSEDYCVFLTIPERFDYLMINLLSDVYLDTFTWSGGNTTLEAIACNLPIVTSGGEFMRGRHSYSFLKMIGVTDTIAENEAEYIEIAAKLGLNPTLRQDIAERIKQRHDYLFDDKTCVIGLETFYKQVIHSS</sequence>
<dbReference type="EC" id="2.4.1.255" evidence="3"/>
<dbReference type="InterPro" id="IPR011990">
    <property type="entry name" value="TPR-like_helical_dom_sf"/>
</dbReference>
<evidence type="ECO:0000256" key="4">
    <source>
        <dbReference type="ARBA" id="ARBA00022676"/>
    </source>
</evidence>
<dbReference type="Pfam" id="PF13844">
    <property type="entry name" value="Glyco_transf_41"/>
    <property type="match status" value="2"/>
</dbReference>
<evidence type="ECO:0000256" key="3">
    <source>
        <dbReference type="ARBA" id="ARBA00011970"/>
    </source>
</evidence>
<keyword evidence="6" id="KW-0677">Repeat</keyword>
<comment type="similarity">
    <text evidence="2">Belongs to the glycosyltransferase 41 family. O-GlcNAc transferase subfamily.</text>
</comment>
<evidence type="ECO:0000313" key="12">
    <source>
        <dbReference type="Proteomes" id="UP000629098"/>
    </source>
</evidence>
<comment type="pathway">
    <text evidence="1">Protein modification; protein glycosylation.</text>
</comment>
<dbReference type="RefSeq" id="WP_190829218.1">
    <property type="nucleotide sequence ID" value="NZ_CAWPPI010000053.1"/>
</dbReference>
<dbReference type="PANTHER" id="PTHR46401:SF2">
    <property type="entry name" value="GLYCOSYLTRANSFERASE WBBK-RELATED"/>
    <property type="match status" value="1"/>
</dbReference>
<dbReference type="SUPFAM" id="SSF48452">
    <property type="entry name" value="TPR-like"/>
    <property type="match status" value="1"/>
</dbReference>
<feature type="domain" description="O-GlcNAc transferase C-terminal" evidence="10">
    <location>
        <begin position="1187"/>
        <end position="1367"/>
    </location>
</feature>
<dbReference type="InterPro" id="IPR029489">
    <property type="entry name" value="OGT/SEC/SPY_C"/>
</dbReference>
<name>A0A8J6XKT4_9CYAN</name>
<dbReference type="PROSITE" id="PS50005">
    <property type="entry name" value="TPR"/>
    <property type="match status" value="1"/>
</dbReference>
<evidence type="ECO:0000256" key="6">
    <source>
        <dbReference type="ARBA" id="ARBA00022737"/>
    </source>
</evidence>
<dbReference type="Gene3D" id="3.40.50.2000">
    <property type="entry name" value="Glycogen Phosphorylase B"/>
    <property type="match status" value="3"/>
</dbReference>
<feature type="domain" description="Glycosyltransferase subfamily 4-like N-terminal" evidence="9">
    <location>
        <begin position="352"/>
        <end position="499"/>
    </location>
</feature>
<evidence type="ECO:0000256" key="5">
    <source>
        <dbReference type="ARBA" id="ARBA00022679"/>
    </source>
</evidence>
<keyword evidence="7 8" id="KW-0802">TPR repeat</keyword>
<dbReference type="EMBL" id="JACXAE010000053">
    <property type="protein sequence ID" value="MBD2773419.1"/>
    <property type="molecule type" value="Genomic_DNA"/>
</dbReference>
<dbReference type="CDD" id="cd03809">
    <property type="entry name" value="GT4_MtfB-like"/>
    <property type="match status" value="1"/>
</dbReference>
<reference evidence="11" key="1">
    <citation type="submission" date="2020-09" db="EMBL/GenBank/DDBJ databases">
        <title>Iningainema tapete sp. nov. (Scytonemataceae, Cyanobacteria) from greenhouses in central Florida (USA) produces two types of nodularin with biosynthetic potential for microcystin-LR and anabaenopeptins.</title>
        <authorList>
            <person name="Berthold D.E."/>
            <person name="Lefler F.W."/>
            <person name="Huang I.-S."/>
            <person name="Abdulla H."/>
            <person name="Zimba P.V."/>
            <person name="Laughinghouse H.D. IV."/>
        </authorList>
    </citation>
    <scope>NUCLEOTIDE SEQUENCE</scope>
    <source>
        <strain evidence="11">BLCCT55</strain>
    </source>
</reference>
<evidence type="ECO:0000313" key="11">
    <source>
        <dbReference type="EMBL" id="MBD2773419.1"/>
    </source>
</evidence>
<evidence type="ECO:0000259" key="9">
    <source>
        <dbReference type="Pfam" id="PF13439"/>
    </source>
</evidence>
<dbReference type="InterPro" id="IPR028098">
    <property type="entry name" value="Glyco_trans_4-like_N"/>
</dbReference>
<dbReference type="SUPFAM" id="SSF53756">
    <property type="entry name" value="UDP-Glycosyltransferase/glycogen phosphorylase"/>
    <property type="match status" value="2"/>
</dbReference>
<feature type="repeat" description="TPR" evidence="8">
    <location>
        <begin position="859"/>
        <end position="892"/>
    </location>
</feature>
<accession>A0A8J6XKT4</accession>
<dbReference type="PANTHER" id="PTHR46401">
    <property type="entry name" value="GLYCOSYLTRANSFERASE WBBK-RELATED"/>
    <property type="match status" value="1"/>
</dbReference>
<dbReference type="GO" id="GO:0097363">
    <property type="term" value="F:protein O-acetylglucosaminyltransferase activity"/>
    <property type="evidence" value="ECO:0007669"/>
    <property type="project" value="UniProtKB-EC"/>
</dbReference>
<evidence type="ECO:0000259" key="10">
    <source>
        <dbReference type="Pfam" id="PF13844"/>
    </source>
</evidence>
<protein>
    <recommendedName>
        <fullName evidence="3">protein O-GlcNAc transferase</fullName>
        <ecNumber evidence="3">2.4.1.255</ecNumber>
    </recommendedName>
</protein>
<comment type="caution">
    <text evidence="11">The sequence shown here is derived from an EMBL/GenBank/DDBJ whole genome shotgun (WGS) entry which is preliminary data.</text>
</comment>
<gene>
    <name evidence="11" type="ORF">ICL16_15390</name>
</gene>
<dbReference type="Pfam" id="PF13439">
    <property type="entry name" value="Glyco_transf_4"/>
    <property type="match status" value="1"/>
</dbReference>
<proteinExistence type="inferred from homology"/>
<dbReference type="Pfam" id="PF13692">
    <property type="entry name" value="Glyco_trans_1_4"/>
    <property type="match status" value="1"/>
</dbReference>
<evidence type="ECO:0000256" key="8">
    <source>
        <dbReference type="PROSITE-ProRule" id="PRU00339"/>
    </source>
</evidence>
<evidence type="ECO:0000256" key="7">
    <source>
        <dbReference type="ARBA" id="ARBA00022803"/>
    </source>
</evidence>
<dbReference type="InterPro" id="IPR019734">
    <property type="entry name" value="TPR_rpt"/>
</dbReference>
<dbReference type="Gene3D" id="3.40.50.11380">
    <property type="match status" value="1"/>
</dbReference>
<feature type="domain" description="O-GlcNAc transferase C-terminal" evidence="10">
    <location>
        <begin position="1027"/>
        <end position="1174"/>
    </location>
</feature>
<evidence type="ECO:0000256" key="2">
    <source>
        <dbReference type="ARBA" id="ARBA00005386"/>
    </source>
</evidence>
<dbReference type="Proteomes" id="UP000629098">
    <property type="component" value="Unassembled WGS sequence"/>
</dbReference>
<keyword evidence="4" id="KW-0328">Glycosyltransferase</keyword>
<organism evidence="11 12">
    <name type="scientific">Iningainema tapete BLCC-T55</name>
    <dbReference type="NCBI Taxonomy" id="2748662"/>
    <lineage>
        <taxon>Bacteria</taxon>
        <taxon>Bacillati</taxon>
        <taxon>Cyanobacteriota</taxon>
        <taxon>Cyanophyceae</taxon>
        <taxon>Nostocales</taxon>
        <taxon>Scytonemataceae</taxon>
        <taxon>Iningainema tapete</taxon>
    </lineage>
</organism>
<dbReference type="GO" id="GO:0009103">
    <property type="term" value="P:lipopolysaccharide biosynthetic process"/>
    <property type="evidence" value="ECO:0007669"/>
    <property type="project" value="TreeGrafter"/>
</dbReference>